<evidence type="ECO:0000256" key="3">
    <source>
        <dbReference type="ARBA" id="ARBA00022574"/>
    </source>
</evidence>
<evidence type="ECO:0000256" key="1">
    <source>
        <dbReference type="ARBA" id="ARBA00004496"/>
    </source>
</evidence>
<dbReference type="Proteomes" id="UP001470230">
    <property type="component" value="Unassembled WGS sequence"/>
</dbReference>
<keyword evidence="7" id="KW-1185">Reference proteome</keyword>
<dbReference type="PANTHER" id="PTHR12442:SF5">
    <property type="entry name" value="DYNEIN AXONEMAL INTERMEDIATE CHAIN 3"/>
    <property type="match status" value="1"/>
</dbReference>
<name>A0ABR2JVE3_9EUKA</name>
<dbReference type="SMART" id="SM00320">
    <property type="entry name" value="WD40"/>
    <property type="match status" value="4"/>
</dbReference>
<gene>
    <name evidence="6" type="ORF">M9Y10_045429</name>
</gene>
<dbReference type="InterPro" id="IPR015943">
    <property type="entry name" value="WD40/YVTN_repeat-like_dom_sf"/>
</dbReference>
<dbReference type="InterPro" id="IPR001680">
    <property type="entry name" value="WD40_rpt"/>
</dbReference>
<keyword evidence="2" id="KW-0963">Cytoplasm</keyword>
<evidence type="ECO:0000313" key="7">
    <source>
        <dbReference type="Proteomes" id="UP001470230"/>
    </source>
</evidence>
<feature type="region of interest" description="Disordered" evidence="5">
    <location>
        <begin position="613"/>
        <end position="647"/>
    </location>
</feature>
<dbReference type="InterPro" id="IPR036322">
    <property type="entry name" value="WD40_repeat_dom_sf"/>
</dbReference>
<evidence type="ECO:0000256" key="5">
    <source>
        <dbReference type="SAM" id="MobiDB-lite"/>
    </source>
</evidence>
<evidence type="ECO:0000256" key="2">
    <source>
        <dbReference type="ARBA" id="ARBA00022490"/>
    </source>
</evidence>
<feature type="compositionally biased region" description="Basic and acidic residues" evidence="5">
    <location>
        <begin position="613"/>
        <end position="623"/>
    </location>
</feature>
<organism evidence="6 7">
    <name type="scientific">Tritrichomonas musculus</name>
    <dbReference type="NCBI Taxonomy" id="1915356"/>
    <lineage>
        <taxon>Eukaryota</taxon>
        <taxon>Metamonada</taxon>
        <taxon>Parabasalia</taxon>
        <taxon>Tritrichomonadida</taxon>
        <taxon>Tritrichomonadidae</taxon>
        <taxon>Tritrichomonas</taxon>
    </lineage>
</organism>
<evidence type="ECO:0000313" key="6">
    <source>
        <dbReference type="EMBL" id="KAK8882788.1"/>
    </source>
</evidence>
<comment type="subcellular location">
    <subcellularLocation>
        <location evidence="1">Cytoplasm</location>
    </subcellularLocation>
</comment>
<reference evidence="6 7" key="1">
    <citation type="submission" date="2024-04" db="EMBL/GenBank/DDBJ databases">
        <title>Tritrichomonas musculus Genome.</title>
        <authorList>
            <person name="Alves-Ferreira E."/>
            <person name="Grigg M."/>
            <person name="Lorenzi H."/>
            <person name="Galac M."/>
        </authorList>
    </citation>
    <scope>NUCLEOTIDE SEQUENCE [LARGE SCALE GENOMIC DNA]</scope>
    <source>
        <strain evidence="6 7">EAF2021</strain>
    </source>
</reference>
<dbReference type="InterPro" id="IPR050687">
    <property type="entry name" value="Dynein_IC"/>
</dbReference>
<keyword evidence="3" id="KW-0853">WD repeat</keyword>
<feature type="compositionally biased region" description="Acidic residues" evidence="5">
    <location>
        <begin position="634"/>
        <end position="647"/>
    </location>
</feature>
<protein>
    <submittedName>
        <fullName evidence="6">WD repeat-containing protein 63</fullName>
    </submittedName>
</protein>
<evidence type="ECO:0000256" key="4">
    <source>
        <dbReference type="ARBA" id="ARBA00022737"/>
    </source>
</evidence>
<dbReference type="Gene3D" id="2.130.10.10">
    <property type="entry name" value="YVTN repeat-like/Quinoprotein amine dehydrogenase"/>
    <property type="match status" value="2"/>
</dbReference>
<comment type="caution">
    <text evidence="6">The sequence shown here is derived from an EMBL/GenBank/DDBJ whole genome shotgun (WGS) entry which is preliminary data.</text>
</comment>
<dbReference type="EMBL" id="JAPFFF010000009">
    <property type="protein sequence ID" value="KAK8882788.1"/>
    <property type="molecule type" value="Genomic_DNA"/>
</dbReference>
<feature type="region of interest" description="Disordered" evidence="5">
    <location>
        <begin position="76"/>
        <end position="96"/>
    </location>
</feature>
<sequence length="676" mass="76273">MTEEEAPPAPLSTEEEVNRLNISTTRNLYQLLITRPYKELNKKRQFVDRDSHLGTEGLVEFRSFNDPNFELSINTKETGIQSSPENQDASTQSKWSRKVNSSAQTEFVTMLPEFSKSIQEQDDFLEFIRKVQERVNPILDSNMASDVFKDQLANLIASDDSLVKSFAVSQLKEFLSLKDARFNSPICCIDWMPGNSGTIAISFASTNTFDKYLESWVNAPVEYIFLWNFQSILHPQYVLEAPAVVKVFKFCPTNPNILVGGCENGQVLMYDLSDEKTKICAELRNRYSTEDSFSEYYHAKFSSMIISPTLAPTKCSSQPICDLKWLPPGQKILRIGELDTCEVTTQFITISLDGHLIVWNTIVDTVNVHANEDGFLPGASLINEWTPVFTMNILKNPKAGIYIPTRLFHVFTDQGKLTGDARIATEEGEVVGFNWVNGFDRSLAGRQNPQVTIKAQLLYHTVLSFEESPFMPGIFLACDRAQVVITDLKANPIELFRSSARPQSITCAVFSPTRPSVFLVGKENGEIEVWAMLDKSHECLFTQSVASSKVMSLSFGIGQGEKQLLAVGCGDGSLMIYEVPEFMSKPSNEEAESMKQFIEQQRKFVSQTEERFKVRTADAKKSSQEAAGAKTEGEEKEAEEEDIDEDKVDVELVQFEKEYIKIIKEFEELEKRNSTE</sequence>
<dbReference type="SUPFAM" id="SSF50978">
    <property type="entry name" value="WD40 repeat-like"/>
    <property type="match status" value="1"/>
</dbReference>
<accession>A0ABR2JVE3</accession>
<keyword evidence="4" id="KW-0677">Repeat</keyword>
<proteinExistence type="predicted"/>
<dbReference type="PANTHER" id="PTHR12442">
    <property type="entry name" value="DYNEIN INTERMEDIATE CHAIN"/>
    <property type="match status" value="1"/>
</dbReference>